<dbReference type="GO" id="GO:0048488">
    <property type="term" value="P:synaptic vesicle endocytosis"/>
    <property type="evidence" value="ECO:0007669"/>
    <property type="project" value="TreeGrafter"/>
</dbReference>
<dbReference type="SUPFAM" id="SSF49562">
    <property type="entry name" value="C2 domain (Calcium/lipid-binding domain, CaLB)"/>
    <property type="match status" value="2"/>
</dbReference>
<dbReference type="GO" id="GO:0030424">
    <property type="term" value="C:axon"/>
    <property type="evidence" value="ECO:0007669"/>
    <property type="project" value="TreeGrafter"/>
</dbReference>
<dbReference type="Gene3D" id="2.60.40.150">
    <property type="entry name" value="C2 domain"/>
    <property type="match status" value="2"/>
</dbReference>
<proteinExistence type="inferred from homology"/>
<organism evidence="3 4">
    <name type="scientific">Tricholaema leucomelas</name>
    <name type="common">pied barbet</name>
    <dbReference type="NCBI Taxonomy" id="240729"/>
    <lineage>
        <taxon>Eukaryota</taxon>
        <taxon>Metazoa</taxon>
        <taxon>Chordata</taxon>
        <taxon>Craniata</taxon>
        <taxon>Vertebrata</taxon>
        <taxon>Euteleostomi</taxon>
        <taxon>Archelosauria</taxon>
        <taxon>Archosauria</taxon>
        <taxon>Dinosauria</taxon>
        <taxon>Saurischia</taxon>
        <taxon>Theropoda</taxon>
        <taxon>Coelurosauria</taxon>
        <taxon>Aves</taxon>
        <taxon>Neognathae</taxon>
        <taxon>Neoaves</taxon>
        <taxon>Telluraves</taxon>
        <taxon>Coraciimorphae</taxon>
        <taxon>Piciformes</taxon>
        <taxon>Lybiidae</taxon>
        <taxon>Tricholaema lacrymosa</taxon>
    </lineage>
</organism>
<feature type="domain" description="C2" evidence="2">
    <location>
        <begin position="157"/>
        <end position="275"/>
    </location>
</feature>
<dbReference type="PANTHER" id="PTHR10024">
    <property type="entry name" value="SYNAPTOTAGMIN"/>
    <property type="match status" value="1"/>
</dbReference>
<feature type="non-terminal residue" evidence="3">
    <location>
        <position position="1"/>
    </location>
</feature>
<dbReference type="GO" id="GO:0001786">
    <property type="term" value="F:phosphatidylserine binding"/>
    <property type="evidence" value="ECO:0007669"/>
    <property type="project" value="TreeGrafter"/>
</dbReference>
<evidence type="ECO:0000313" key="3">
    <source>
        <dbReference type="EMBL" id="NXX37932.1"/>
    </source>
</evidence>
<dbReference type="InterPro" id="IPR000008">
    <property type="entry name" value="C2_dom"/>
</dbReference>
<dbReference type="FunFam" id="2.60.40.150:FF:000101">
    <property type="entry name" value="Synaptotagmin 13"/>
    <property type="match status" value="1"/>
</dbReference>
<reference evidence="3" key="1">
    <citation type="submission" date="2020-02" db="EMBL/GenBank/DDBJ databases">
        <title>Bird 10,000 Genomes (B10K) Project - Family phase.</title>
        <authorList>
            <person name="Zhang G."/>
        </authorList>
    </citation>
    <scope>NUCLEOTIDE SEQUENCE</scope>
    <source>
        <strain evidence="3">B10K-DU-002-37</strain>
        <tissue evidence="3">Muscle</tissue>
    </source>
</reference>
<dbReference type="Proteomes" id="UP000627253">
    <property type="component" value="Unassembled WGS sequence"/>
</dbReference>
<dbReference type="GO" id="GO:0000149">
    <property type="term" value="F:SNARE binding"/>
    <property type="evidence" value="ECO:0007669"/>
    <property type="project" value="TreeGrafter"/>
</dbReference>
<dbReference type="InterPro" id="IPR028692">
    <property type="entry name" value="Syt13_C2B"/>
</dbReference>
<dbReference type="SMART" id="SM00239">
    <property type="entry name" value="C2"/>
    <property type="match status" value="2"/>
</dbReference>
<dbReference type="GO" id="GO:0030672">
    <property type="term" value="C:synaptic vesicle membrane"/>
    <property type="evidence" value="ECO:0007669"/>
    <property type="project" value="TreeGrafter"/>
</dbReference>
<comment type="similarity">
    <text evidence="1">Belongs to the synaptotagmin family.</text>
</comment>
<dbReference type="PROSITE" id="PS50004">
    <property type="entry name" value="C2"/>
    <property type="match status" value="2"/>
</dbReference>
<accession>A0A852I6Q3</accession>
<dbReference type="GO" id="GO:0031045">
    <property type="term" value="C:dense core granule"/>
    <property type="evidence" value="ECO:0007669"/>
    <property type="project" value="TreeGrafter"/>
</dbReference>
<feature type="domain" description="C2" evidence="2">
    <location>
        <begin position="287"/>
        <end position="422"/>
    </location>
</feature>
<keyword evidence="4" id="KW-1185">Reference proteome</keyword>
<dbReference type="InterPro" id="IPR035892">
    <property type="entry name" value="C2_domain_sf"/>
</dbReference>
<dbReference type="AlphaFoldDB" id="A0A852I6Q3"/>
<dbReference type="CDD" id="cd08407">
    <property type="entry name" value="C2B_Synaptotagmin-13"/>
    <property type="match status" value="1"/>
</dbReference>
<dbReference type="PANTHER" id="PTHR10024:SF250">
    <property type="entry name" value="SYNAPTOTAGMIN-13"/>
    <property type="match status" value="1"/>
</dbReference>
<evidence type="ECO:0000313" key="4">
    <source>
        <dbReference type="Proteomes" id="UP000627253"/>
    </source>
</evidence>
<feature type="non-terminal residue" evidence="3">
    <location>
        <position position="426"/>
    </location>
</feature>
<dbReference type="EMBL" id="WAAF01000239">
    <property type="protein sequence ID" value="NXX37932.1"/>
    <property type="molecule type" value="Genomic_DNA"/>
</dbReference>
<dbReference type="Pfam" id="PF00168">
    <property type="entry name" value="C2"/>
    <property type="match status" value="2"/>
</dbReference>
<dbReference type="GO" id="GO:0048791">
    <property type="term" value="P:calcium ion-regulated exocytosis of neurotransmitter"/>
    <property type="evidence" value="ECO:0007669"/>
    <property type="project" value="TreeGrafter"/>
</dbReference>
<dbReference type="GO" id="GO:0005886">
    <property type="term" value="C:plasma membrane"/>
    <property type="evidence" value="ECO:0007669"/>
    <property type="project" value="TreeGrafter"/>
</dbReference>
<sequence length="426" mass="47873">MVLSVPVIALGATLGTATSILALCGLTCFCKCKQPEKGLSEKDQEDDTENTKPSVLQPVQQFNVKKTAEPVQPRALLKFPNIYGPKPVVTSPEIVNYTQYSLKTTEETATGKHIGLDENRMKIEVNEELFVLPQNGVVKDVCVTEHLKPERAASCNQAPELHYSLAYDQQKDELRVALLEGKEQRSSTAGCHCYILGTLVSKSGIAEAQTELKKRVLHTLWEEVLRFPLTEEEMPEGTLTLTLRNCDKFSRHSIVGELKLSLADMKESFGTAQWERLKIPEKEPSTGHGEVLLSISYLPAANRLLVVIIKAKNLHSKQLKDLLGNDVSVKVTLRHQSLKLKKKQTKRAKHKINPVWNEMIMFEMPHELLRASSVELEMLSQDGAGQSHVLGKCSLGLHVTGTERSHWEEMLRNPRRQIAMWHQLHM</sequence>
<comment type="caution">
    <text evidence="3">The sequence shown here is derived from an EMBL/GenBank/DDBJ whole genome shotgun (WGS) entry which is preliminary data.</text>
</comment>
<protein>
    <submittedName>
        <fullName evidence="3">SYT13 protein</fullName>
    </submittedName>
</protein>
<dbReference type="GO" id="GO:0030276">
    <property type="term" value="F:clathrin binding"/>
    <property type="evidence" value="ECO:0007669"/>
    <property type="project" value="TreeGrafter"/>
</dbReference>
<dbReference type="GO" id="GO:0005509">
    <property type="term" value="F:calcium ion binding"/>
    <property type="evidence" value="ECO:0007669"/>
    <property type="project" value="TreeGrafter"/>
</dbReference>
<name>A0A852I6Q3_9PICI</name>
<evidence type="ECO:0000259" key="2">
    <source>
        <dbReference type="PROSITE" id="PS50004"/>
    </source>
</evidence>
<dbReference type="GO" id="GO:0005544">
    <property type="term" value="F:calcium-dependent phospholipid binding"/>
    <property type="evidence" value="ECO:0007669"/>
    <property type="project" value="TreeGrafter"/>
</dbReference>
<gene>
    <name evidence="3" type="primary">Syt13</name>
    <name evidence="3" type="ORF">TRILEU_R11381</name>
</gene>
<dbReference type="OrthoDB" id="9997431at2759"/>
<evidence type="ECO:0000256" key="1">
    <source>
        <dbReference type="ARBA" id="ARBA00006996"/>
    </source>
</evidence>